<organism evidence="2 3">
    <name type="scientific">Arcticibacter svalbardensis MN12-7</name>
    <dbReference type="NCBI Taxonomy" id="1150600"/>
    <lineage>
        <taxon>Bacteria</taxon>
        <taxon>Pseudomonadati</taxon>
        <taxon>Bacteroidota</taxon>
        <taxon>Sphingobacteriia</taxon>
        <taxon>Sphingobacteriales</taxon>
        <taxon>Sphingobacteriaceae</taxon>
        <taxon>Arcticibacter</taxon>
    </lineage>
</organism>
<dbReference type="Proteomes" id="UP000014174">
    <property type="component" value="Unassembled WGS sequence"/>
</dbReference>
<gene>
    <name evidence="2" type="ORF">ADIARSV_0787</name>
</gene>
<dbReference type="SUPFAM" id="SSF75005">
    <property type="entry name" value="Arabinanase/levansucrase/invertase"/>
    <property type="match status" value="1"/>
</dbReference>
<comment type="caution">
    <text evidence="2">The sequence shown here is derived from an EMBL/GenBank/DDBJ whole genome shotgun (WGS) entry which is preliminary data.</text>
</comment>
<dbReference type="RefSeq" id="WP_016194032.1">
    <property type="nucleotide sequence ID" value="NZ_AQPN01000029.1"/>
</dbReference>
<evidence type="ECO:0000313" key="2">
    <source>
        <dbReference type="EMBL" id="EOR96029.1"/>
    </source>
</evidence>
<feature type="chain" id="PRO_5004482170" evidence="1">
    <location>
        <begin position="25"/>
        <end position="383"/>
    </location>
</feature>
<dbReference type="STRING" id="1150600.ADIARSV_0787"/>
<dbReference type="InterPro" id="IPR023296">
    <property type="entry name" value="Glyco_hydro_beta-prop_sf"/>
</dbReference>
<sequence length="383" mass="44260">MKYFFLKRCYSYLAFFFAFTVLFANTGFAQQKIEVRKVAQKPFSPDPTFTLLPLPNTVKDNFFNGKTSENIVVNPNYWTWGLSVIKWSDGKYHAFYSRWKYETGFNAWLTDCEIVHGVSDKPEGPYHFVNVILESRNQLGWESATAHNPYICVANDKLNLYYISTDLKTIYHENEDQYPISKWISDHWDIARNSQRIGLATASNPSGPFIRKARPVVEPQEGIFKTIAVNPAVAFINNQFTIIVKGDDVKHDKTYRIQVVGNSKNAEGPFEFEKTPVYKDAQTEDATIWYDKIKTRFYMVCHQLGQRQLLLLTSKDSRQWMPAENPVFTLKDIKLENGEIWKPERMERPFVLTNEQGQPIMLYVAIKDKGVSGNIAIPIKTTN</sequence>
<evidence type="ECO:0000313" key="3">
    <source>
        <dbReference type="Proteomes" id="UP000014174"/>
    </source>
</evidence>
<reference evidence="2 3" key="1">
    <citation type="journal article" date="2013" name="Genome Announc.">
        <title>Draft Genome Sequence of Arcticibacter svalbardensis Strain MN12-7T, a Member of the Family Sphingobacteriaceae Isolated from an Arctic Soil Sample.</title>
        <authorList>
            <person name="Shivaji S."/>
            <person name="Ara S."/>
            <person name="Prasad S."/>
            <person name="Manasa B.P."/>
            <person name="Begum Z."/>
            <person name="Singh A."/>
            <person name="Kumar Pinnaka A."/>
        </authorList>
    </citation>
    <scope>NUCLEOTIDE SEQUENCE [LARGE SCALE GENOMIC DNA]</scope>
    <source>
        <strain evidence="2 3">MN12-7</strain>
    </source>
</reference>
<protein>
    <submittedName>
        <fullName evidence="2">Uncharacterized protein</fullName>
    </submittedName>
</protein>
<keyword evidence="1" id="KW-0732">Signal</keyword>
<dbReference type="EMBL" id="AQPN01000029">
    <property type="protein sequence ID" value="EOR96029.1"/>
    <property type="molecule type" value="Genomic_DNA"/>
</dbReference>
<dbReference type="OrthoDB" id="9794572at2"/>
<dbReference type="CDD" id="cd08994">
    <property type="entry name" value="GH43_62_32_68_117_130-like"/>
    <property type="match status" value="1"/>
</dbReference>
<dbReference type="Gene3D" id="2.115.10.20">
    <property type="entry name" value="Glycosyl hydrolase domain, family 43"/>
    <property type="match status" value="2"/>
</dbReference>
<accession>R9H4C3</accession>
<dbReference type="AlphaFoldDB" id="R9H4C3"/>
<evidence type="ECO:0000256" key="1">
    <source>
        <dbReference type="SAM" id="SignalP"/>
    </source>
</evidence>
<proteinExistence type="predicted"/>
<dbReference type="eggNOG" id="COG1621">
    <property type="taxonomic scope" value="Bacteria"/>
</dbReference>
<feature type="signal peptide" evidence="1">
    <location>
        <begin position="1"/>
        <end position="24"/>
    </location>
</feature>
<name>R9H4C3_9SPHI</name>
<keyword evidence="3" id="KW-1185">Reference proteome</keyword>